<dbReference type="GO" id="GO:0005524">
    <property type="term" value="F:ATP binding"/>
    <property type="evidence" value="ECO:0007669"/>
    <property type="project" value="UniProtKB-UniRule"/>
</dbReference>
<evidence type="ECO:0000256" key="3">
    <source>
        <dbReference type="ARBA" id="ARBA00022840"/>
    </source>
</evidence>
<dbReference type="GO" id="GO:0046872">
    <property type="term" value="F:metal ion binding"/>
    <property type="evidence" value="ECO:0007669"/>
    <property type="project" value="InterPro"/>
</dbReference>
<comment type="function">
    <text evidence="4">Catalyzes the ATP-dependent conversion of 5-aminoimidazole ribonucleotide (AIR) and HCO(3)(-) to N5-carboxyaminoimidazole ribonucleotide (N5-CAIR).</text>
</comment>
<keyword evidence="1 4" id="KW-0547">Nucleotide-binding</keyword>
<dbReference type="NCBIfam" id="NF004679">
    <property type="entry name" value="PRK06019.1-5"/>
    <property type="match status" value="1"/>
</dbReference>
<sequence length="387" mass="42076">MPGNASAVFASFPSSGIIGIVGGGQLGRMSAQAAAKLGLRVHILADGPDSPASEVAWKTTVGRYDDPAVLERFAAECDVVTFEFENISEEGLAHLETLRPVRPARRILQISQDRLVEKATLEELGFEVAPWRPVRTEAELAALADFPLPFVLKTTRLGYDGKGQRWIRTEAEREALLNGQDAKAPPLPLVAEGKVDFARELSVMVARSPSGTIINFPATENHHRDGILRLSIAPAPITPERTAALEVLACHLAEKLGLEGLMGIEFFEAEDGRFLINEIAPRPHNSGHWTQNGCTLDQFEAHIRSVADMPLPKPWRHSDVAMSNIIGPDDMAQVPAMLREEAAAVHLYGKKEARPGRKMGHVNRPFPKGAMPGLPTLATFKPALKEG</sequence>
<dbReference type="InterPro" id="IPR005875">
    <property type="entry name" value="PurK"/>
</dbReference>
<dbReference type="InterPro" id="IPR011054">
    <property type="entry name" value="Rudment_hybrid_motif"/>
</dbReference>
<organism evidence="7 8">
    <name type="scientific">Formicincola oecophyllae</name>
    <dbReference type="NCBI Taxonomy" id="2558361"/>
    <lineage>
        <taxon>Bacteria</taxon>
        <taxon>Pseudomonadati</taxon>
        <taxon>Pseudomonadota</taxon>
        <taxon>Alphaproteobacteria</taxon>
        <taxon>Acetobacterales</taxon>
        <taxon>Acetobacteraceae</taxon>
        <taxon>Formicincola</taxon>
    </lineage>
</organism>
<dbReference type="Gene3D" id="3.30.470.20">
    <property type="entry name" value="ATP-grasp fold, B domain"/>
    <property type="match status" value="1"/>
</dbReference>
<evidence type="ECO:0000256" key="4">
    <source>
        <dbReference type="HAMAP-Rule" id="MF_01928"/>
    </source>
</evidence>
<gene>
    <name evidence="4 5" type="primary">purK</name>
    <name evidence="7" type="ORF">E3E12_08360</name>
</gene>
<dbReference type="Pfam" id="PF22660">
    <property type="entry name" value="RS_preATP-grasp-like"/>
    <property type="match status" value="1"/>
</dbReference>
<comment type="similarity">
    <text evidence="4 5">Belongs to the PurK/PurT family.</text>
</comment>
<feature type="binding site" evidence="4">
    <location>
        <position position="200"/>
    </location>
    <ligand>
        <name>ATP</name>
        <dbReference type="ChEBI" id="CHEBI:30616"/>
    </ligand>
</feature>
<comment type="catalytic activity">
    <reaction evidence="4 5">
        <text>5-amino-1-(5-phospho-beta-D-ribosyl)imidazole + hydrogencarbonate + ATP = 5-carboxyamino-1-(5-phospho-D-ribosyl)imidazole + ADP + phosphate + 2 H(+)</text>
        <dbReference type="Rhea" id="RHEA:19317"/>
        <dbReference type="ChEBI" id="CHEBI:15378"/>
        <dbReference type="ChEBI" id="CHEBI:17544"/>
        <dbReference type="ChEBI" id="CHEBI:30616"/>
        <dbReference type="ChEBI" id="CHEBI:43474"/>
        <dbReference type="ChEBI" id="CHEBI:58730"/>
        <dbReference type="ChEBI" id="CHEBI:137981"/>
        <dbReference type="ChEBI" id="CHEBI:456216"/>
        <dbReference type="EC" id="6.3.4.18"/>
    </reaction>
</comment>
<feature type="binding site" evidence="4">
    <location>
        <begin position="158"/>
        <end position="164"/>
    </location>
    <ligand>
        <name>ATP</name>
        <dbReference type="ChEBI" id="CHEBI:30616"/>
    </ligand>
</feature>
<feature type="binding site" evidence="4">
    <location>
        <position position="153"/>
    </location>
    <ligand>
        <name>ATP</name>
        <dbReference type="ChEBI" id="CHEBI:30616"/>
    </ligand>
</feature>
<dbReference type="SUPFAM" id="SSF52440">
    <property type="entry name" value="PreATP-grasp domain"/>
    <property type="match status" value="1"/>
</dbReference>
<feature type="binding site" evidence="4">
    <location>
        <position position="114"/>
    </location>
    <ligand>
        <name>ATP</name>
        <dbReference type="ChEBI" id="CHEBI:30616"/>
    </ligand>
</feature>
<dbReference type="RefSeq" id="WP_141443901.1">
    <property type="nucleotide sequence ID" value="NZ_CP038231.1"/>
</dbReference>
<dbReference type="GO" id="GO:0004638">
    <property type="term" value="F:phosphoribosylaminoimidazole carboxylase activity"/>
    <property type="evidence" value="ECO:0007669"/>
    <property type="project" value="InterPro"/>
</dbReference>
<dbReference type="InterPro" id="IPR011761">
    <property type="entry name" value="ATP-grasp"/>
</dbReference>
<dbReference type="Proteomes" id="UP000318709">
    <property type="component" value="Chromosome"/>
</dbReference>
<dbReference type="InterPro" id="IPR003135">
    <property type="entry name" value="ATP-grasp_carboxylate-amine"/>
</dbReference>
<dbReference type="Gene3D" id="3.30.1490.20">
    <property type="entry name" value="ATP-grasp fold, A domain"/>
    <property type="match status" value="1"/>
</dbReference>
<keyword evidence="3 4" id="KW-0067">ATP-binding</keyword>
<dbReference type="GO" id="GO:0005829">
    <property type="term" value="C:cytosol"/>
    <property type="evidence" value="ECO:0007669"/>
    <property type="project" value="TreeGrafter"/>
</dbReference>
<keyword evidence="4 5" id="KW-0436">Ligase</keyword>
<dbReference type="Pfam" id="PF02222">
    <property type="entry name" value="ATP-grasp"/>
    <property type="match status" value="1"/>
</dbReference>
<feature type="binding site" evidence="4">
    <location>
        <begin position="192"/>
        <end position="195"/>
    </location>
    <ligand>
        <name>ATP</name>
        <dbReference type="ChEBI" id="CHEBI:30616"/>
    </ligand>
</feature>
<evidence type="ECO:0000256" key="2">
    <source>
        <dbReference type="ARBA" id="ARBA00022755"/>
    </source>
</evidence>
<dbReference type="NCBIfam" id="TIGR01161">
    <property type="entry name" value="purK"/>
    <property type="match status" value="1"/>
</dbReference>
<evidence type="ECO:0000313" key="7">
    <source>
        <dbReference type="EMBL" id="QDH14197.1"/>
    </source>
</evidence>
<dbReference type="GO" id="GO:0034028">
    <property type="term" value="F:5-(carboxyamino)imidazole ribonucleotide synthase activity"/>
    <property type="evidence" value="ECO:0007669"/>
    <property type="project" value="UniProtKB-UniRule"/>
</dbReference>
<dbReference type="PANTHER" id="PTHR11609">
    <property type="entry name" value="PURINE BIOSYNTHESIS PROTEIN 6/7, PUR6/7"/>
    <property type="match status" value="1"/>
</dbReference>
<dbReference type="Gene3D" id="3.40.50.20">
    <property type="match status" value="1"/>
</dbReference>
<comment type="pathway">
    <text evidence="4 5">Purine metabolism; IMP biosynthesis via de novo pathway; 5-amino-1-(5-phospho-D-ribosyl)imidazole-4-carboxylate from 5-amino-1-(5-phospho-D-ribosyl)imidazole (N5-CAIR route): step 1/2.</text>
</comment>
<dbReference type="AlphaFoldDB" id="A0A4Y6UCN0"/>
<feature type="domain" description="ATP-grasp" evidence="6">
    <location>
        <begin position="118"/>
        <end position="307"/>
    </location>
</feature>
<proteinExistence type="inferred from homology"/>
<comment type="function">
    <text evidence="5">Catalyzes the ATP-dependent conversion of 5-aminoimidazole ribonucleotide (AIR) and HCO(3)- to N5-carboxyaminoimidazole ribonucleotide (N5-CAIR).</text>
</comment>
<dbReference type="Pfam" id="PF17769">
    <property type="entry name" value="PurK_C"/>
    <property type="match status" value="1"/>
</dbReference>
<dbReference type="PANTHER" id="PTHR11609:SF5">
    <property type="entry name" value="PHOSPHORIBOSYLAMINOIMIDAZOLE CARBOXYLASE"/>
    <property type="match status" value="1"/>
</dbReference>
<dbReference type="HAMAP" id="MF_01928">
    <property type="entry name" value="PurK"/>
    <property type="match status" value="1"/>
</dbReference>
<dbReference type="InterPro" id="IPR016185">
    <property type="entry name" value="PreATP-grasp_dom_sf"/>
</dbReference>
<comment type="subunit">
    <text evidence="4 5">Homodimer.</text>
</comment>
<dbReference type="SUPFAM" id="SSF51246">
    <property type="entry name" value="Rudiment single hybrid motif"/>
    <property type="match status" value="1"/>
</dbReference>
<dbReference type="EC" id="6.3.4.18" evidence="4 5"/>
<dbReference type="EMBL" id="CP038231">
    <property type="protein sequence ID" value="QDH14197.1"/>
    <property type="molecule type" value="Genomic_DNA"/>
</dbReference>
<evidence type="ECO:0000256" key="5">
    <source>
        <dbReference type="RuleBase" id="RU361200"/>
    </source>
</evidence>
<keyword evidence="8" id="KW-1185">Reference proteome</keyword>
<protein>
    <recommendedName>
        <fullName evidence="4 5">N5-carboxyaminoimidazole ribonucleotide synthase</fullName>
        <shortName evidence="4 5">N5-CAIR synthase</shortName>
        <ecNumber evidence="4 5">6.3.4.18</ecNumber>
    </recommendedName>
    <alternativeName>
        <fullName evidence="4 5">5-(carboxyamino)imidazole ribonucleotide synthetase</fullName>
    </alternativeName>
</protein>
<evidence type="ECO:0000313" key="8">
    <source>
        <dbReference type="Proteomes" id="UP000318709"/>
    </source>
</evidence>
<feature type="binding site" evidence="4">
    <location>
        <begin position="277"/>
        <end position="278"/>
    </location>
    <ligand>
        <name>ATP</name>
        <dbReference type="ChEBI" id="CHEBI:30616"/>
    </ligand>
</feature>
<dbReference type="SUPFAM" id="SSF56059">
    <property type="entry name" value="Glutathione synthetase ATP-binding domain-like"/>
    <property type="match status" value="1"/>
</dbReference>
<keyword evidence="2 4" id="KW-0658">Purine biosynthesis</keyword>
<name>A0A4Y6UCN0_9PROT</name>
<dbReference type="InterPro" id="IPR040686">
    <property type="entry name" value="PurK_C"/>
</dbReference>
<dbReference type="InterPro" id="IPR054350">
    <property type="entry name" value="PurT/PurK_preATP-grasp"/>
</dbReference>
<dbReference type="KEGG" id="swf:E3E12_08360"/>
<dbReference type="GO" id="GO:0006189">
    <property type="term" value="P:'de novo' IMP biosynthetic process"/>
    <property type="evidence" value="ECO:0007669"/>
    <property type="project" value="UniProtKB-UniRule"/>
</dbReference>
<dbReference type="PROSITE" id="PS50975">
    <property type="entry name" value="ATP_GRASP"/>
    <property type="match status" value="1"/>
</dbReference>
<evidence type="ECO:0000256" key="1">
    <source>
        <dbReference type="ARBA" id="ARBA00022741"/>
    </source>
</evidence>
<dbReference type="InterPro" id="IPR013815">
    <property type="entry name" value="ATP_grasp_subdomain_1"/>
</dbReference>
<dbReference type="NCBIfam" id="NF004676">
    <property type="entry name" value="PRK06019.1-2"/>
    <property type="match status" value="1"/>
</dbReference>
<accession>A0A4Y6UCN0</accession>
<reference evidence="7 8" key="1">
    <citation type="submission" date="2019-03" db="EMBL/GenBank/DDBJ databases">
        <title>The complete genome sequence of Swingsia_sp. F3b2 LMG30590(T).</title>
        <authorList>
            <person name="Chua K.-O."/>
            <person name="Chan K.-G."/>
            <person name="See-Too W.-S."/>
        </authorList>
    </citation>
    <scope>NUCLEOTIDE SEQUENCE [LARGE SCALE GENOMIC DNA]</scope>
    <source>
        <strain evidence="7 8">F3b2</strain>
    </source>
</reference>
<evidence type="ECO:0000259" key="6">
    <source>
        <dbReference type="PROSITE" id="PS50975"/>
    </source>
</evidence>
<dbReference type="OrthoDB" id="9804625at2"/>
<dbReference type="UniPathway" id="UPA00074">
    <property type="reaction ID" value="UER00942"/>
</dbReference>
<feature type="binding site" evidence="4">
    <location>
        <position position="223"/>
    </location>
    <ligand>
        <name>ATP</name>
        <dbReference type="ChEBI" id="CHEBI:30616"/>
    </ligand>
</feature>